<proteinExistence type="inferred from homology"/>
<keyword evidence="3" id="KW-0812">Transmembrane</keyword>
<dbReference type="CDD" id="cd01389">
    <property type="entry name" value="HMG-box_ROX1-like"/>
    <property type="match status" value="1"/>
</dbReference>
<keyword evidence="6" id="KW-0238">DNA-binding</keyword>
<dbReference type="GO" id="GO:0034975">
    <property type="term" value="P:protein folding in endoplasmic reticulum"/>
    <property type="evidence" value="ECO:0007669"/>
    <property type="project" value="TreeGrafter"/>
</dbReference>
<dbReference type="InterPro" id="IPR036910">
    <property type="entry name" value="HMG_box_dom_sf"/>
</dbReference>
<dbReference type="AlphaFoldDB" id="A0A9P8WAS6"/>
<dbReference type="InterPro" id="IPR009071">
    <property type="entry name" value="HMG_box_dom"/>
</dbReference>
<evidence type="ECO:0000256" key="3">
    <source>
        <dbReference type="ARBA" id="ARBA00022692"/>
    </source>
</evidence>
<feature type="DNA-binding region" description="HMG box" evidence="6">
    <location>
        <begin position="187"/>
        <end position="255"/>
    </location>
</feature>
<comment type="similarity">
    <text evidence="2">Belongs to the membrane magnesium transporter (TC 1.A.67) family.</text>
</comment>
<dbReference type="Pfam" id="PF10270">
    <property type="entry name" value="MMgT"/>
    <property type="match status" value="1"/>
</dbReference>
<gene>
    <name evidence="9" type="ORF">B0T10DRAFT_526551</name>
</gene>
<keyword evidence="6" id="KW-0539">Nucleus</keyword>
<comment type="subcellular location">
    <subcellularLocation>
        <location evidence="1">Endomembrane system</location>
        <topology evidence="1">Multi-pass membrane protein</topology>
    </subcellularLocation>
</comment>
<feature type="compositionally biased region" description="Basic residues" evidence="7">
    <location>
        <begin position="288"/>
        <end position="298"/>
    </location>
</feature>
<keyword evidence="10" id="KW-1185">Reference proteome</keyword>
<dbReference type="PANTHER" id="PTHR28144:SF1">
    <property type="entry name" value="ER MEMBRANE PROTEIN COMPLEX SUBUNIT 5"/>
    <property type="match status" value="1"/>
</dbReference>
<feature type="compositionally biased region" description="Pro residues" evidence="7">
    <location>
        <begin position="95"/>
        <end position="106"/>
    </location>
</feature>
<dbReference type="Gene3D" id="1.10.30.10">
    <property type="entry name" value="High mobility group box domain"/>
    <property type="match status" value="1"/>
</dbReference>
<dbReference type="InterPro" id="IPR053279">
    <property type="entry name" value="EMC_subunit"/>
</dbReference>
<dbReference type="GO" id="GO:0003677">
    <property type="term" value="F:DNA binding"/>
    <property type="evidence" value="ECO:0007669"/>
    <property type="project" value="UniProtKB-UniRule"/>
</dbReference>
<evidence type="ECO:0000256" key="6">
    <source>
        <dbReference type="PROSITE-ProRule" id="PRU00267"/>
    </source>
</evidence>
<keyword evidence="5" id="KW-0472">Membrane</keyword>
<feature type="region of interest" description="Disordered" evidence="7">
    <location>
        <begin position="86"/>
        <end position="141"/>
    </location>
</feature>
<dbReference type="SUPFAM" id="SSF47095">
    <property type="entry name" value="HMG-box"/>
    <property type="match status" value="1"/>
</dbReference>
<dbReference type="OrthoDB" id="44756at2759"/>
<evidence type="ECO:0000256" key="4">
    <source>
        <dbReference type="ARBA" id="ARBA00022989"/>
    </source>
</evidence>
<sequence>MNATANTSHPRDGLPLPHKIYPHPHPKFVNGAGFVAQDPSHLYSQQTNRMPMGGYPVERGVDNNYGPLPGEVGYNVSGSDITMGGDINHSQVQPPYTPEASPPTPSPAHSMATRSGLNISKSPLPTKTHPNTKDAKHKKTASILSKPLSEIAKDFPHVAVADIAAFVSRSAEQRLQETSRNKKAGQVKRPMNAFMLYRKAYQEVAKTQCTHNNHQLVSKVCGVGWPMESDEVHEQFTEWAKMERTNHQQAHPGYKFTPSKPRKGRLETDGESTIYSDIDDPEWGSPHRFPRQTARRPGTRQVSRLSETPSLGYEPFIDAIDAASTGGYHDMYPYAIPGRSDTVPYGQIDPCPYDPRLQYPPVDGMPHIMARHTSPGLEYAARHIDADVELLGNYYRGIGHVGDPFVEGSFSGGLLYGGVAGDLTLTAENAWHLDPHVEGSYETGPVMGELIDMSAQDAYLRGKNDDWKVQELDEAGQFEDWIHTMTWISRAVTVTGIVLLAHACYSAQEHSAISSVSAQHTQSQPLATSSLPIDISIEALVATLIVVLGLVTGSPKLRPIKWNEWAGKIEREGAVGFSSGSGDVDKDYQGNPFAVLETRPGFVDIRKQRRDFADWVKAGNQ</sequence>
<reference evidence="9 10" key="1">
    <citation type="journal article" date="2021" name="Nat. Commun.">
        <title>Genetic determinants of endophytism in the Arabidopsis root mycobiome.</title>
        <authorList>
            <person name="Mesny F."/>
            <person name="Miyauchi S."/>
            <person name="Thiergart T."/>
            <person name="Pickel B."/>
            <person name="Atanasova L."/>
            <person name="Karlsson M."/>
            <person name="Huettel B."/>
            <person name="Barry K.W."/>
            <person name="Haridas S."/>
            <person name="Chen C."/>
            <person name="Bauer D."/>
            <person name="Andreopoulos W."/>
            <person name="Pangilinan J."/>
            <person name="LaButti K."/>
            <person name="Riley R."/>
            <person name="Lipzen A."/>
            <person name="Clum A."/>
            <person name="Drula E."/>
            <person name="Henrissat B."/>
            <person name="Kohler A."/>
            <person name="Grigoriev I.V."/>
            <person name="Martin F.M."/>
            <person name="Hacquard S."/>
        </authorList>
    </citation>
    <scope>NUCLEOTIDE SEQUENCE [LARGE SCALE GENOMIC DNA]</scope>
    <source>
        <strain evidence="9 10">MPI-CAGE-CH-0241</strain>
    </source>
</reference>
<dbReference type="GO" id="GO:0072546">
    <property type="term" value="C:EMC complex"/>
    <property type="evidence" value="ECO:0007669"/>
    <property type="project" value="TreeGrafter"/>
</dbReference>
<dbReference type="EMBL" id="JAGPYM010000004">
    <property type="protein sequence ID" value="KAH6895101.1"/>
    <property type="molecule type" value="Genomic_DNA"/>
</dbReference>
<dbReference type="PANTHER" id="PTHR28144">
    <property type="entry name" value="ER MEMBRANE PROTEIN COMPLEX SUBUNIT 5"/>
    <property type="match status" value="1"/>
</dbReference>
<dbReference type="GO" id="GO:0005634">
    <property type="term" value="C:nucleus"/>
    <property type="evidence" value="ECO:0007669"/>
    <property type="project" value="UniProtKB-UniRule"/>
</dbReference>
<keyword evidence="4" id="KW-1133">Transmembrane helix</keyword>
<dbReference type="SMART" id="SM00398">
    <property type="entry name" value="HMG"/>
    <property type="match status" value="1"/>
</dbReference>
<protein>
    <submittedName>
        <fullName evidence="9">Membrane magnesium transporter-domain-containing protein</fullName>
    </submittedName>
</protein>
<comment type="caution">
    <text evidence="9">The sequence shown here is derived from an EMBL/GenBank/DDBJ whole genome shotgun (WGS) entry which is preliminary data.</text>
</comment>
<evidence type="ECO:0000256" key="5">
    <source>
        <dbReference type="ARBA" id="ARBA00023136"/>
    </source>
</evidence>
<name>A0A9P8WAS6_9HYPO</name>
<dbReference type="PROSITE" id="PS50118">
    <property type="entry name" value="HMG_BOX_2"/>
    <property type="match status" value="1"/>
</dbReference>
<feature type="compositionally biased region" description="Polar residues" evidence="7">
    <location>
        <begin position="115"/>
        <end position="129"/>
    </location>
</feature>
<evidence type="ECO:0000313" key="9">
    <source>
        <dbReference type="EMBL" id="KAH6895101.1"/>
    </source>
</evidence>
<dbReference type="Proteomes" id="UP000777438">
    <property type="component" value="Unassembled WGS sequence"/>
</dbReference>
<feature type="domain" description="HMG box" evidence="8">
    <location>
        <begin position="187"/>
        <end position="255"/>
    </location>
</feature>
<evidence type="ECO:0000256" key="7">
    <source>
        <dbReference type="SAM" id="MobiDB-lite"/>
    </source>
</evidence>
<evidence type="ECO:0000259" key="8">
    <source>
        <dbReference type="PROSITE" id="PS50118"/>
    </source>
</evidence>
<feature type="region of interest" description="Disordered" evidence="7">
    <location>
        <begin position="245"/>
        <end position="307"/>
    </location>
</feature>
<dbReference type="Pfam" id="PF00505">
    <property type="entry name" value="HMG_box"/>
    <property type="match status" value="1"/>
</dbReference>
<evidence type="ECO:0000313" key="10">
    <source>
        <dbReference type="Proteomes" id="UP000777438"/>
    </source>
</evidence>
<organism evidence="9 10">
    <name type="scientific">Thelonectria olida</name>
    <dbReference type="NCBI Taxonomy" id="1576542"/>
    <lineage>
        <taxon>Eukaryota</taxon>
        <taxon>Fungi</taxon>
        <taxon>Dikarya</taxon>
        <taxon>Ascomycota</taxon>
        <taxon>Pezizomycotina</taxon>
        <taxon>Sordariomycetes</taxon>
        <taxon>Hypocreomycetidae</taxon>
        <taxon>Hypocreales</taxon>
        <taxon>Nectriaceae</taxon>
        <taxon>Thelonectria</taxon>
    </lineage>
</organism>
<evidence type="ECO:0000256" key="2">
    <source>
        <dbReference type="ARBA" id="ARBA00006109"/>
    </source>
</evidence>
<dbReference type="InterPro" id="IPR018937">
    <property type="entry name" value="MMgT"/>
</dbReference>
<accession>A0A9P8WAS6</accession>
<evidence type="ECO:0000256" key="1">
    <source>
        <dbReference type="ARBA" id="ARBA00004127"/>
    </source>
</evidence>